<accession>A0A1C4FTS8</accession>
<evidence type="ECO:0000313" key="2">
    <source>
        <dbReference type="EMBL" id="SCC59244.1"/>
    </source>
</evidence>
<evidence type="ECO:0000313" key="3">
    <source>
        <dbReference type="Proteomes" id="UP000242818"/>
    </source>
</evidence>
<keyword evidence="1" id="KW-0472">Membrane</keyword>
<dbReference type="Proteomes" id="UP000242818">
    <property type="component" value="Unassembled WGS sequence"/>
</dbReference>
<name>A0A1C4FTS8_9BACT</name>
<protein>
    <submittedName>
        <fullName evidence="2">Uncharacterized protein</fullName>
    </submittedName>
</protein>
<keyword evidence="3" id="KW-1185">Reference proteome</keyword>
<feature type="transmembrane region" description="Helical" evidence="1">
    <location>
        <begin position="59"/>
        <end position="82"/>
    </location>
</feature>
<feature type="transmembrane region" description="Helical" evidence="1">
    <location>
        <begin position="31"/>
        <end position="53"/>
    </location>
</feature>
<keyword evidence="1" id="KW-0812">Transmembrane</keyword>
<dbReference type="AlphaFoldDB" id="A0A1C4FTS8"/>
<dbReference type="OrthoDB" id="9951077at2"/>
<feature type="transmembrane region" description="Helical" evidence="1">
    <location>
        <begin position="112"/>
        <end position="130"/>
    </location>
</feature>
<organism evidence="2 3">
    <name type="scientific">Chitinophaga costaii</name>
    <dbReference type="NCBI Taxonomy" id="1335309"/>
    <lineage>
        <taxon>Bacteria</taxon>
        <taxon>Pseudomonadati</taxon>
        <taxon>Bacteroidota</taxon>
        <taxon>Chitinophagia</taxon>
        <taxon>Chitinophagales</taxon>
        <taxon>Chitinophagaceae</taxon>
        <taxon>Chitinophaga</taxon>
    </lineage>
</organism>
<keyword evidence="1" id="KW-1133">Transmembrane helix</keyword>
<dbReference type="EMBL" id="FMAR01000017">
    <property type="protein sequence ID" value="SCC59244.1"/>
    <property type="molecule type" value="Genomic_DNA"/>
</dbReference>
<gene>
    <name evidence="2" type="ORF">GA0116948_1175</name>
</gene>
<dbReference type="RefSeq" id="WP_123891731.1">
    <property type="nucleotide sequence ID" value="NZ_FMAR01000017.1"/>
</dbReference>
<proteinExistence type="predicted"/>
<reference evidence="2 3" key="1">
    <citation type="submission" date="2016-08" db="EMBL/GenBank/DDBJ databases">
        <authorList>
            <person name="Seilhamer J.J."/>
        </authorList>
    </citation>
    <scope>NUCLEOTIDE SEQUENCE [LARGE SCALE GENOMIC DNA]</scope>
    <source>
        <strain evidence="2 3">A37T2</strain>
    </source>
</reference>
<sequence length="231" mass="26115">MISEESLTEEDIKIFLKSYISTQTFSLRTGLFIVSMVCLLMTVMDIIGTSFLLNKKASFFLFMVVMLLGSLLTIVIPIWWGLKSEKFKIVFEIVTIPATFVVSLFSGGGYLLITNAVLLFVLIIVFIYKYSNYLTYKSELTTKNKKIFFEGVLTKCYKEDTSISARYTNIHTNFTIQDESESVSFSLAPLKILQLFSAGQNMPTENSIGKQVVVSFLSSMPNTLLSFKFSE</sequence>
<evidence type="ECO:0000256" key="1">
    <source>
        <dbReference type="SAM" id="Phobius"/>
    </source>
</evidence>